<proteinExistence type="predicted"/>
<dbReference type="EMBL" id="SBLB01000004">
    <property type="protein sequence ID" value="RYC68938.1"/>
    <property type="molecule type" value="Genomic_DNA"/>
</dbReference>
<reference evidence="1 2" key="1">
    <citation type="submission" date="2019-01" db="EMBL/GenBank/DDBJ databases">
        <title>Spirosoma flava sp. nov., a propanil-degrading bacterium isolated from herbicide-contaminated soil.</title>
        <authorList>
            <person name="Zhang L."/>
            <person name="Jiang J.-D."/>
        </authorList>
    </citation>
    <scope>NUCLEOTIDE SEQUENCE [LARGE SCALE GENOMIC DNA]</scope>
    <source>
        <strain evidence="1 2">TY50</strain>
    </source>
</reference>
<evidence type="ECO:0000313" key="2">
    <source>
        <dbReference type="Proteomes" id="UP000290407"/>
    </source>
</evidence>
<sequence>MVQEHSDKLIDVTIDFLDGNLDTALPTDGASLTRDWITALKKEDGFDELITALQALQKELISGAPQASRVRTLVNKLGELTARAIPEAADTYYSALNDLVRALTSFGQRLSTEQPLPINKHNS</sequence>
<dbReference type="RefSeq" id="WP_129602577.1">
    <property type="nucleotide sequence ID" value="NZ_SBLB01000004.1"/>
</dbReference>
<evidence type="ECO:0000313" key="1">
    <source>
        <dbReference type="EMBL" id="RYC68938.1"/>
    </source>
</evidence>
<comment type="caution">
    <text evidence="1">The sequence shown here is derived from an EMBL/GenBank/DDBJ whole genome shotgun (WGS) entry which is preliminary data.</text>
</comment>
<dbReference type="AlphaFoldDB" id="A0A4V1RW40"/>
<keyword evidence="2" id="KW-1185">Reference proteome</keyword>
<dbReference type="Proteomes" id="UP000290407">
    <property type="component" value="Unassembled WGS sequence"/>
</dbReference>
<organism evidence="1 2">
    <name type="scientific">Spirosoma sordidisoli</name>
    <dbReference type="NCBI Taxonomy" id="2502893"/>
    <lineage>
        <taxon>Bacteria</taxon>
        <taxon>Pseudomonadati</taxon>
        <taxon>Bacteroidota</taxon>
        <taxon>Cytophagia</taxon>
        <taxon>Cytophagales</taxon>
        <taxon>Cytophagaceae</taxon>
        <taxon>Spirosoma</taxon>
    </lineage>
</organism>
<protein>
    <submittedName>
        <fullName evidence="1">Uncharacterized protein</fullName>
    </submittedName>
</protein>
<name>A0A4V1RW40_9BACT</name>
<gene>
    <name evidence="1" type="ORF">EQG79_16160</name>
</gene>
<accession>A0A4V1RW40</accession>